<dbReference type="GO" id="GO:0010181">
    <property type="term" value="F:FMN binding"/>
    <property type="evidence" value="ECO:0007669"/>
    <property type="project" value="InterPro"/>
</dbReference>
<name>A0A1T4LAK1_9FUSO</name>
<dbReference type="AlphaFoldDB" id="A0A1T4LAK1"/>
<feature type="chain" id="PRO_5012345997" evidence="1">
    <location>
        <begin position="19"/>
        <end position="100"/>
    </location>
</feature>
<keyword evidence="4" id="KW-1185">Reference proteome</keyword>
<dbReference type="SMART" id="SM00900">
    <property type="entry name" value="FMN_bind"/>
    <property type="match status" value="1"/>
</dbReference>
<dbReference type="GO" id="GO:0016020">
    <property type="term" value="C:membrane"/>
    <property type="evidence" value="ECO:0007669"/>
    <property type="project" value="InterPro"/>
</dbReference>
<sequence>MKKVLIMLTLILGVSAFAQTKEGVGYGYKDDIKVAVEMDGDKIKDIKVLANQDTPKISEPAIEELTKKIIETQSVEVEDIAGATYTSEGFKEAVQDALSK</sequence>
<organism evidence="3 4">
    <name type="scientific">Cetobacterium ceti</name>
    <dbReference type="NCBI Taxonomy" id="180163"/>
    <lineage>
        <taxon>Bacteria</taxon>
        <taxon>Fusobacteriati</taxon>
        <taxon>Fusobacteriota</taxon>
        <taxon>Fusobacteriia</taxon>
        <taxon>Fusobacteriales</taxon>
        <taxon>Fusobacteriaceae</taxon>
        <taxon>Cetobacterium</taxon>
    </lineage>
</organism>
<gene>
    <name evidence="3" type="ORF">SAMN02745174_00769</name>
</gene>
<accession>A0A1T4LAK1</accession>
<dbReference type="EMBL" id="FUWX01000006">
    <property type="protein sequence ID" value="SJZ51623.1"/>
    <property type="molecule type" value="Genomic_DNA"/>
</dbReference>
<dbReference type="RefSeq" id="WP_078693308.1">
    <property type="nucleotide sequence ID" value="NZ_FUWX01000006.1"/>
</dbReference>
<feature type="signal peptide" evidence="1">
    <location>
        <begin position="1"/>
        <end position="18"/>
    </location>
</feature>
<reference evidence="3 4" key="1">
    <citation type="submission" date="2017-02" db="EMBL/GenBank/DDBJ databases">
        <authorList>
            <person name="Peterson S.W."/>
        </authorList>
    </citation>
    <scope>NUCLEOTIDE SEQUENCE [LARGE SCALE GENOMIC DNA]</scope>
    <source>
        <strain evidence="3 4">ATCC 700028</strain>
    </source>
</reference>
<dbReference type="STRING" id="180163.SAMN02745174_00769"/>
<proteinExistence type="predicted"/>
<dbReference type="Proteomes" id="UP000191153">
    <property type="component" value="Unassembled WGS sequence"/>
</dbReference>
<dbReference type="OrthoDB" id="9806398at2"/>
<evidence type="ECO:0000256" key="1">
    <source>
        <dbReference type="SAM" id="SignalP"/>
    </source>
</evidence>
<dbReference type="InterPro" id="IPR007329">
    <property type="entry name" value="FMN-bd"/>
</dbReference>
<dbReference type="Gene3D" id="3.90.1010.20">
    <property type="match status" value="1"/>
</dbReference>
<evidence type="ECO:0000313" key="3">
    <source>
        <dbReference type="EMBL" id="SJZ51623.1"/>
    </source>
</evidence>
<dbReference type="Pfam" id="PF04205">
    <property type="entry name" value="FMN_bind"/>
    <property type="match status" value="1"/>
</dbReference>
<keyword evidence="1" id="KW-0732">Signal</keyword>
<protein>
    <submittedName>
        <fullName evidence="3">FMN-binding domain-containing protein</fullName>
    </submittedName>
</protein>
<evidence type="ECO:0000259" key="2">
    <source>
        <dbReference type="SMART" id="SM00900"/>
    </source>
</evidence>
<evidence type="ECO:0000313" key="4">
    <source>
        <dbReference type="Proteomes" id="UP000191153"/>
    </source>
</evidence>
<feature type="domain" description="FMN-binding" evidence="2">
    <location>
        <begin position="27"/>
        <end position="98"/>
    </location>
</feature>